<proteinExistence type="predicted"/>
<keyword evidence="3 8" id="KW-0418">Kinase</keyword>
<feature type="region of interest" description="Disordered" evidence="6">
    <location>
        <begin position="301"/>
        <end position="350"/>
    </location>
</feature>
<evidence type="ECO:0000256" key="1">
    <source>
        <dbReference type="ARBA" id="ARBA00022679"/>
    </source>
</evidence>
<dbReference type="GO" id="GO:0004674">
    <property type="term" value="F:protein serine/threonine kinase activity"/>
    <property type="evidence" value="ECO:0007669"/>
    <property type="project" value="UniProtKB-KW"/>
</dbReference>
<evidence type="ECO:0000256" key="3">
    <source>
        <dbReference type="ARBA" id="ARBA00022777"/>
    </source>
</evidence>
<reference evidence="8 9" key="1">
    <citation type="submission" date="2016-10" db="EMBL/GenBank/DDBJ databases">
        <authorList>
            <person name="de Groot N.N."/>
        </authorList>
    </citation>
    <scope>NUCLEOTIDE SEQUENCE [LARGE SCALE GENOMIC DNA]</scope>
    <source>
        <strain evidence="8 9">DSM 43067</strain>
    </source>
</reference>
<dbReference type="RefSeq" id="WP_075020024.1">
    <property type="nucleotide sequence ID" value="NZ_FOVH01000001.1"/>
</dbReference>
<dbReference type="Gene3D" id="2.130.10.10">
    <property type="entry name" value="YVTN repeat-like/Quinoprotein amine dehydrogenase"/>
    <property type="match status" value="1"/>
</dbReference>
<dbReference type="SUPFAM" id="SSF50998">
    <property type="entry name" value="Quinoprotein alcohol dehydrogenase-like"/>
    <property type="match status" value="3"/>
</dbReference>
<dbReference type="STRING" id="1993.SAMN04489713_1011042"/>
<sequence length="719" mass="74315">MSGVAPVRAGDPGCLGRYRIIGRLGGGGMGTVFLALSPGGRAVAVKAVRAELVEDPGFRRRFVREVEAARQVSGFFTAAVVDADPEGRPPWLATEYVPGVSLEAAVAAHGAWPEGTVLALGAALAEALESVHAAGVVHRDLKPSNVLLAADGPRVIDFGIARAAEATELTETGMVIGTPGFIAPEQLVDDEVTAAGDVFALGAVLVFAVTGTGPFGAGHADALNYRVVHEEPELTGVPTALADVAARCLARDPARRPTVPDLVGELSRMPGTGQAAGFFTEAGWLPDPVAADVLRIRSAPLPPPPASAPPAAASAAPPAAASAAAPPAAAPPDSPGARVSPVPVGRTRAPGPARRRILAAVAGAGAVALVVAAVVLTVRLSGDDGEAEAAGPPRRKELWTFPLEEGMHLAQVVGGTAYIDDQKGGLYALNGENGRLRWEYAHSLGDVPTGPLFLGATDSAVYYGAGEYTYARDAGSGEELWKWKDHGIHPSIEVVGEKLYASDVRLIARDARTGRETWTNTYKGFSKQGPVVSGGVVFAVISDGTLRAVDAETGADLWRIEAGDRLASSPVAANGTVYFGVRDGSLHAVNAATGRYAWKQGFEGASWDPAIAGGAGAPIIADGVAYFENDGYVCAFAADTGKPLWRHKPGVDEAHLLSVENGTVLFGDGDDEDAGNLYALDARNGTRLWKEHVGGSPGVIDGRLYVEEDDVLRVLSDAR</sequence>
<keyword evidence="1" id="KW-0808">Transferase</keyword>
<dbReference type="CDD" id="cd14014">
    <property type="entry name" value="STKc_PknB_like"/>
    <property type="match status" value="1"/>
</dbReference>
<dbReference type="Pfam" id="PF00069">
    <property type="entry name" value="Pkinase"/>
    <property type="match status" value="1"/>
</dbReference>
<dbReference type="InterPro" id="IPR011009">
    <property type="entry name" value="Kinase-like_dom_sf"/>
</dbReference>
<dbReference type="SMART" id="SM00564">
    <property type="entry name" value="PQQ"/>
    <property type="match status" value="7"/>
</dbReference>
<dbReference type="InterPro" id="IPR002372">
    <property type="entry name" value="PQQ_rpt_dom"/>
</dbReference>
<dbReference type="PROSITE" id="PS50011">
    <property type="entry name" value="PROTEIN_KINASE_DOM"/>
    <property type="match status" value="1"/>
</dbReference>
<evidence type="ECO:0000256" key="4">
    <source>
        <dbReference type="ARBA" id="ARBA00022840"/>
    </source>
</evidence>
<dbReference type="AlphaFoldDB" id="A0A1I4XVJ2"/>
<dbReference type="Pfam" id="PF13360">
    <property type="entry name" value="PQQ_2"/>
    <property type="match status" value="2"/>
</dbReference>
<keyword evidence="2 5" id="KW-0547">Nucleotide-binding</keyword>
<dbReference type="PANTHER" id="PTHR43289">
    <property type="entry name" value="MITOGEN-ACTIVATED PROTEIN KINASE KINASE KINASE 20-RELATED"/>
    <property type="match status" value="1"/>
</dbReference>
<keyword evidence="8" id="KW-0723">Serine/threonine-protein kinase</keyword>
<dbReference type="InterPro" id="IPR018391">
    <property type="entry name" value="PQQ_b-propeller_rpt"/>
</dbReference>
<dbReference type="Gene3D" id="1.10.510.10">
    <property type="entry name" value="Transferase(Phosphotransferase) domain 1"/>
    <property type="match status" value="1"/>
</dbReference>
<dbReference type="SUPFAM" id="SSF56112">
    <property type="entry name" value="Protein kinase-like (PK-like)"/>
    <property type="match status" value="1"/>
</dbReference>
<feature type="binding site" evidence="5">
    <location>
        <position position="46"/>
    </location>
    <ligand>
        <name>ATP</name>
        <dbReference type="ChEBI" id="CHEBI:30616"/>
    </ligand>
</feature>
<dbReference type="InterPro" id="IPR000719">
    <property type="entry name" value="Prot_kinase_dom"/>
</dbReference>
<dbReference type="PROSITE" id="PS00108">
    <property type="entry name" value="PROTEIN_KINASE_ST"/>
    <property type="match status" value="1"/>
</dbReference>
<dbReference type="InterPro" id="IPR008271">
    <property type="entry name" value="Ser/Thr_kinase_AS"/>
</dbReference>
<name>A0A1I4XVJ2_9ACTN</name>
<dbReference type="InterPro" id="IPR011047">
    <property type="entry name" value="Quinoprotein_ADH-like_sf"/>
</dbReference>
<dbReference type="PROSITE" id="PS00107">
    <property type="entry name" value="PROTEIN_KINASE_ATP"/>
    <property type="match status" value="1"/>
</dbReference>
<evidence type="ECO:0000313" key="8">
    <source>
        <dbReference type="EMBL" id="SFN29696.1"/>
    </source>
</evidence>
<feature type="domain" description="Protein kinase" evidence="7">
    <location>
        <begin position="18"/>
        <end position="279"/>
    </location>
</feature>
<dbReference type="InParanoid" id="A0A1I4XVJ2"/>
<organism evidence="8 9">
    <name type="scientific">Actinomadura madurae</name>
    <dbReference type="NCBI Taxonomy" id="1993"/>
    <lineage>
        <taxon>Bacteria</taxon>
        <taxon>Bacillati</taxon>
        <taxon>Actinomycetota</taxon>
        <taxon>Actinomycetes</taxon>
        <taxon>Streptosporangiales</taxon>
        <taxon>Thermomonosporaceae</taxon>
        <taxon>Actinomadura</taxon>
    </lineage>
</organism>
<dbReference type="Gene3D" id="2.40.128.630">
    <property type="match status" value="1"/>
</dbReference>
<keyword evidence="9" id="KW-1185">Reference proteome</keyword>
<dbReference type="EMBL" id="FOVH01000001">
    <property type="protein sequence ID" value="SFN29696.1"/>
    <property type="molecule type" value="Genomic_DNA"/>
</dbReference>
<dbReference type="InterPro" id="IPR015943">
    <property type="entry name" value="WD40/YVTN_repeat-like_dom_sf"/>
</dbReference>
<evidence type="ECO:0000256" key="6">
    <source>
        <dbReference type="SAM" id="MobiDB-lite"/>
    </source>
</evidence>
<dbReference type="Gene3D" id="3.30.200.20">
    <property type="entry name" value="Phosphorylase Kinase, domain 1"/>
    <property type="match status" value="1"/>
</dbReference>
<dbReference type="eggNOG" id="COG1520">
    <property type="taxonomic scope" value="Bacteria"/>
</dbReference>
<evidence type="ECO:0000313" key="9">
    <source>
        <dbReference type="Proteomes" id="UP000183413"/>
    </source>
</evidence>
<dbReference type="PANTHER" id="PTHR43289:SF34">
    <property type="entry name" value="SERINE_THREONINE-PROTEIN KINASE YBDM-RELATED"/>
    <property type="match status" value="1"/>
</dbReference>
<dbReference type="SMART" id="SM00220">
    <property type="entry name" value="S_TKc"/>
    <property type="match status" value="1"/>
</dbReference>
<protein>
    <submittedName>
        <fullName evidence="8">Serine/threonine protein kinase</fullName>
    </submittedName>
</protein>
<evidence type="ECO:0000259" key="7">
    <source>
        <dbReference type="PROSITE" id="PS50011"/>
    </source>
</evidence>
<keyword evidence="4 5" id="KW-0067">ATP-binding</keyword>
<evidence type="ECO:0000256" key="5">
    <source>
        <dbReference type="PROSITE-ProRule" id="PRU10141"/>
    </source>
</evidence>
<accession>A0A1I4XVJ2</accession>
<feature type="compositionally biased region" description="Low complexity" evidence="6">
    <location>
        <begin position="309"/>
        <end position="327"/>
    </location>
</feature>
<evidence type="ECO:0000256" key="2">
    <source>
        <dbReference type="ARBA" id="ARBA00022741"/>
    </source>
</evidence>
<dbReference type="GO" id="GO:0005524">
    <property type="term" value="F:ATP binding"/>
    <property type="evidence" value="ECO:0007669"/>
    <property type="project" value="UniProtKB-UniRule"/>
</dbReference>
<dbReference type="InterPro" id="IPR017441">
    <property type="entry name" value="Protein_kinase_ATP_BS"/>
</dbReference>
<dbReference type="Proteomes" id="UP000183413">
    <property type="component" value="Unassembled WGS sequence"/>
</dbReference>
<gene>
    <name evidence="8" type="ORF">SAMN04489713_1011042</name>
</gene>